<dbReference type="GO" id="GO:0005576">
    <property type="term" value="C:extracellular region"/>
    <property type="evidence" value="ECO:0007669"/>
    <property type="project" value="UniProtKB-SubCell"/>
</dbReference>
<reference evidence="10" key="2">
    <citation type="submission" date="2025-09" db="UniProtKB">
        <authorList>
            <consortium name="Ensembl"/>
        </authorList>
    </citation>
    <scope>IDENTIFICATION</scope>
</reference>
<name>A0A3Q2CD80_CYPVA</name>
<evidence type="ECO:0000256" key="2">
    <source>
        <dbReference type="ARBA" id="ARBA00005600"/>
    </source>
</evidence>
<dbReference type="SMART" id="SM00092">
    <property type="entry name" value="RNAse_Pc"/>
    <property type="match status" value="1"/>
</dbReference>
<keyword evidence="4 8" id="KW-0540">Nuclease</keyword>
<dbReference type="AlphaFoldDB" id="A0A3Q2CD80"/>
<dbReference type="GeneTree" id="ENSGT01150000290167"/>
<keyword evidence="7" id="KW-1015">Disulfide bond</keyword>
<dbReference type="InterPro" id="IPR036816">
    <property type="entry name" value="RNaseA-like_dom_sf"/>
</dbReference>
<organism evidence="10 11">
    <name type="scientific">Cyprinodon variegatus</name>
    <name type="common">Sheepshead minnow</name>
    <dbReference type="NCBI Taxonomy" id="28743"/>
    <lineage>
        <taxon>Eukaryota</taxon>
        <taxon>Metazoa</taxon>
        <taxon>Chordata</taxon>
        <taxon>Craniata</taxon>
        <taxon>Vertebrata</taxon>
        <taxon>Euteleostomi</taxon>
        <taxon>Actinopterygii</taxon>
        <taxon>Neopterygii</taxon>
        <taxon>Teleostei</taxon>
        <taxon>Neoteleostei</taxon>
        <taxon>Acanthomorphata</taxon>
        <taxon>Ovalentaria</taxon>
        <taxon>Atherinomorphae</taxon>
        <taxon>Cyprinodontiformes</taxon>
        <taxon>Cyprinodontidae</taxon>
        <taxon>Cyprinodon</taxon>
    </lineage>
</organism>
<dbReference type="PROSITE" id="PS00127">
    <property type="entry name" value="RNASE_PANCREATIC"/>
    <property type="match status" value="1"/>
</dbReference>
<dbReference type="PRINTS" id="PR00794">
    <property type="entry name" value="RIBONUCLEASE"/>
</dbReference>
<keyword evidence="3" id="KW-0964">Secreted</keyword>
<feature type="domain" description="Ribonuclease A-domain" evidence="9">
    <location>
        <begin position="12"/>
        <end position="130"/>
    </location>
</feature>
<reference evidence="10" key="1">
    <citation type="submission" date="2025-08" db="UniProtKB">
        <authorList>
            <consortium name="Ensembl"/>
        </authorList>
    </citation>
    <scope>IDENTIFICATION</scope>
</reference>
<dbReference type="GO" id="GO:0004540">
    <property type="term" value="F:RNA nuclease activity"/>
    <property type="evidence" value="ECO:0007669"/>
    <property type="project" value="TreeGrafter"/>
</dbReference>
<evidence type="ECO:0000256" key="3">
    <source>
        <dbReference type="ARBA" id="ARBA00022525"/>
    </source>
</evidence>
<dbReference type="GO" id="GO:0016787">
    <property type="term" value="F:hydrolase activity"/>
    <property type="evidence" value="ECO:0007669"/>
    <property type="project" value="UniProtKB-KW"/>
</dbReference>
<dbReference type="OMA" id="IACDKIN"/>
<evidence type="ECO:0000256" key="1">
    <source>
        <dbReference type="ARBA" id="ARBA00004613"/>
    </source>
</evidence>
<dbReference type="GO" id="GO:0004519">
    <property type="term" value="F:endonuclease activity"/>
    <property type="evidence" value="ECO:0007669"/>
    <property type="project" value="UniProtKB-KW"/>
</dbReference>
<evidence type="ECO:0000256" key="6">
    <source>
        <dbReference type="ARBA" id="ARBA00022801"/>
    </source>
</evidence>
<dbReference type="GO" id="GO:0050830">
    <property type="term" value="P:defense response to Gram-positive bacterium"/>
    <property type="evidence" value="ECO:0007669"/>
    <property type="project" value="TreeGrafter"/>
</dbReference>
<sequence>FKVPPLLSHSVDFDRFLKFKIQHIIKPDEMEKGCDAVINSRQIRNEHTGKCKPLNTFILHSVENVIPVCESGVAITGKNLKKSKGKFHTVLCSLSGNENDNPCRYTSINENENIVIACEAGEPVHLEDPRKYSHIIVN</sequence>
<dbReference type="InterPro" id="IPR023411">
    <property type="entry name" value="RNaseA_AS"/>
</dbReference>
<dbReference type="InterPro" id="IPR023412">
    <property type="entry name" value="RNaseA_domain"/>
</dbReference>
<evidence type="ECO:0000256" key="5">
    <source>
        <dbReference type="ARBA" id="ARBA00022759"/>
    </source>
</evidence>
<keyword evidence="5 8" id="KW-0255">Endonuclease</keyword>
<dbReference type="PANTHER" id="PTHR11437:SF10">
    <property type="entry name" value="ANGIOGENIN-RELATED"/>
    <property type="match status" value="1"/>
</dbReference>
<evidence type="ECO:0000256" key="4">
    <source>
        <dbReference type="ARBA" id="ARBA00022722"/>
    </source>
</evidence>
<comment type="similarity">
    <text evidence="2 8">Belongs to the pancreatic ribonuclease family.</text>
</comment>
<evidence type="ECO:0000313" key="10">
    <source>
        <dbReference type="Ensembl" id="ENSCVAP00000002916.1"/>
    </source>
</evidence>
<dbReference type="GO" id="GO:0003676">
    <property type="term" value="F:nucleic acid binding"/>
    <property type="evidence" value="ECO:0007669"/>
    <property type="project" value="InterPro"/>
</dbReference>
<accession>A0A3Q2CD80</accession>
<evidence type="ECO:0000256" key="8">
    <source>
        <dbReference type="RuleBase" id="RU000651"/>
    </source>
</evidence>
<comment type="subcellular location">
    <subcellularLocation>
        <location evidence="1">Secreted</location>
    </subcellularLocation>
</comment>
<dbReference type="Gene3D" id="3.10.130.10">
    <property type="entry name" value="Ribonuclease A-like domain"/>
    <property type="match status" value="1"/>
</dbReference>
<dbReference type="InterPro" id="IPR001427">
    <property type="entry name" value="RNaseA"/>
</dbReference>
<protein>
    <recommendedName>
        <fullName evidence="9">Ribonuclease A-domain domain-containing protein</fullName>
    </recommendedName>
</protein>
<dbReference type="Proteomes" id="UP000265020">
    <property type="component" value="Unassembled WGS sequence"/>
</dbReference>
<dbReference type="SUPFAM" id="SSF54076">
    <property type="entry name" value="RNase A-like"/>
    <property type="match status" value="1"/>
</dbReference>
<dbReference type="STRING" id="28743.ENSCVAP00000002916"/>
<proteinExistence type="inferred from homology"/>
<evidence type="ECO:0000313" key="11">
    <source>
        <dbReference type="Proteomes" id="UP000265020"/>
    </source>
</evidence>
<evidence type="ECO:0000259" key="9">
    <source>
        <dbReference type="SMART" id="SM00092"/>
    </source>
</evidence>
<evidence type="ECO:0000256" key="7">
    <source>
        <dbReference type="ARBA" id="ARBA00023157"/>
    </source>
</evidence>
<keyword evidence="11" id="KW-1185">Reference proteome</keyword>
<dbReference type="Pfam" id="PF00074">
    <property type="entry name" value="RnaseA"/>
    <property type="match status" value="1"/>
</dbReference>
<dbReference type="Ensembl" id="ENSCVAT00000010919.1">
    <property type="protein sequence ID" value="ENSCVAP00000002916.1"/>
    <property type="gene ID" value="ENSCVAG00000004077.1"/>
</dbReference>
<dbReference type="PANTHER" id="PTHR11437">
    <property type="entry name" value="RIBONUCLEASE"/>
    <property type="match status" value="1"/>
</dbReference>
<keyword evidence="6 8" id="KW-0378">Hydrolase</keyword>